<organism evidence="1">
    <name type="scientific">Desertifilum tharense IPPAS B-1220</name>
    <dbReference type="NCBI Taxonomy" id="1781255"/>
    <lineage>
        <taxon>Bacteria</taxon>
        <taxon>Bacillati</taxon>
        <taxon>Cyanobacteriota</taxon>
        <taxon>Cyanophyceae</taxon>
        <taxon>Desertifilales</taxon>
        <taxon>Desertifilaceae</taxon>
        <taxon>Desertifilum</taxon>
    </lineage>
</organism>
<dbReference type="RefSeq" id="WP_069965401.1">
    <property type="nucleotide sequence ID" value="NZ_CM124774.1"/>
</dbReference>
<gene>
    <name evidence="1" type="ORF">BH720_01600</name>
</gene>
<sequence length="169" mass="19395">MVQELVNLRSAIVEGHYEVALALVDELEGMSKQATIRNIESYLLRLLIHLIKNQVERRLTPSWAISISDSIRQIKKLNLKDNQTSYYISQEDWQSFLEENLEAAIRPASLEVLSGTLKPKQLAERLDKPQLMQLAQKLLNLTYEYSAKDLPNIIDTVLVEFPGGEEWES</sequence>
<evidence type="ECO:0008006" key="2">
    <source>
        <dbReference type="Google" id="ProtNLM"/>
    </source>
</evidence>
<dbReference type="OrthoDB" id="495351at2"/>
<name>A0A1E5QQM6_9CYAN</name>
<dbReference type="Gene3D" id="1.20.1220.20">
    <property type="entry name" value="Uncharcterised protein PF01724"/>
    <property type="match status" value="1"/>
</dbReference>
<dbReference type="EMBL" id="MJGC01000022">
    <property type="protein sequence ID" value="OEJ76914.1"/>
    <property type="molecule type" value="Genomic_DNA"/>
</dbReference>
<comment type="caution">
    <text evidence="1">The sequence shown here is derived from an EMBL/GenBank/DDBJ whole genome shotgun (WGS) entry which is preliminary data.</text>
</comment>
<protein>
    <recommendedName>
        <fullName evidence="2">DUF29 domain-containing protein</fullName>
    </recommendedName>
</protein>
<proteinExistence type="predicted"/>
<dbReference type="AlphaFoldDB" id="A0A1E5QQM6"/>
<accession>A0A1E5QQM6</accession>
<dbReference type="Pfam" id="PF01724">
    <property type="entry name" value="DUF29"/>
    <property type="match status" value="1"/>
</dbReference>
<reference evidence="1" key="1">
    <citation type="submission" date="2016-09" db="EMBL/GenBank/DDBJ databases">
        <title>Draft genome of thermotolerant cyanobacterium Desertifilum sp. strain IPPAS B-1220.</title>
        <authorList>
            <person name="Sinetova M.A."/>
            <person name="Bolakhan K."/>
            <person name="Zayadan B.K."/>
            <person name="Mironov K.S."/>
            <person name="Ustinova V."/>
            <person name="Kupriyanova E.V."/>
            <person name="Sidorov R.A."/>
            <person name="Skrypnik A.N."/>
            <person name="Gogoleva N.E."/>
            <person name="Gogolev Y.V."/>
            <person name="Los D.A."/>
        </authorList>
    </citation>
    <scope>NUCLEOTIDE SEQUENCE [LARGE SCALE GENOMIC DNA]</scope>
    <source>
        <strain evidence="1">IPPAS B-1220</strain>
    </source>
</reference>
<evidence type="ECO:0000313" key="1">
    <source>
        <dbReference type="EMBL" id="OEJ76914.1"/>
    </source>
</evidence>